<evidence type="ECO:0000256" key="8">
    <source>
        <dbReference type="SAM" id="Phobius"/>
    </source>
</evidence>
<keyword evidence="6" id="KW-0675">Receptor</keyword>
<proteinExistence type="predicted"/>
<keyword evidence="9" id="KW-0732">Signal</keyword>
<accession>A0ABM1Y0V9</accession>
<evidence type="ECO:0000256" key="3">
    <source>
        <dbReference type="ARBA" id="ARBA00022692"/>
    </source>
</evidence>
<feature type="signal peptide" evidence="9">
    <location>
        <begin position="1"/>
        <end position="19"/>
    </location>
</feature>
<evidence type="ECO:0000313" key="11">
    <source>
        <dbReference type="Proteomes" id="UP000069940"/>
    </source>
</evidence>
<feature type="transmembrane region" description="Helical" evidence="8">
    <location>
        <begin position="375"/>
        <end position="394"/>
    </location>
</feature>
<dbReference type="Proteomes" id="UP000069940">
    <property type="component" value="Unassembled WGS sequence"/>
</dbReference>
<keyword evidence="7" id="KW-0325">Glycoprotein</keyword>
<keyword evidence="11" id="KW-1185">Reference proteome</keyword>
<dbReference type="RefSeq" id="XP_062711409.1">
    <property type="nucleotide sequence ID" value="XM_062855425.1"/>
</dbReference>
<evidence type="ECO:0000256" key="2">
    <source>
        <dbReference type="ARBA" id="ARBA00022475"/>
    </source>
</evidence>
<evidence type="ECO:0008006" key="12">
    <source>
        <dbReference type="Google" id="ProtNLM"/>
    </source>
</evidence>
<dbReference type="Gene3D" id="3.40.190.10">
    <property type="entry name" value="Periplasmic binding protein-like II"/>
    <property type="match status" value="1"/>
</dbReference>
<dbReference type="GeneID" id="134289522"/>
<reference evidence="10" key="2">
    <citation type="submission" date="2025-05" db="UniProtKB">
        <authorList>
            <consortium name="EnsemblMetazoa"/>
        </authorList>
    </citation>
    <scope>IDENTIFICATION</scope>
    <source>
        <strain evidence="10">Foshan</strain>
    </source>
</reference>
<evidence type="ECO:0000313" key="10">
    <source>
        <dbReference type="EnsemblMetazoa" id="AALFPA23_004667.P5731"/>
    </source>
</evidence>
<keyword evidence="5 8" id="KW-0472">Membrane</keyword>
<keyword evidence="2" id="KW-1003">Cell membrane</keyword>
<evidence type="ECO:0000256" key="5">
    <source>
        <dbReference type="ARBA" id="ARBA00023136"/>
    </source>
</evidence>
<feature type="chain" id="PRO_5046176820" description="Ionotropic glutamate receptor C-terminal domain-containing protein" evidence="9">
    <location>
        <begin position="20"/>
        <end position="697"/>
    </location>
</feature>
<dbReference type="EnsemblMetazoa" id="AALFPA23_004667.R5731">
    <property type="protein sequence ID" value="AALFPA23_004667.P5731"/>
    <property type="gene ID" value="AALFPA23_004667"/>
</dbReference>
<keyword evidence="4 8" id="KW-1133">Transmembrane helix</keyword>
<dbReference type="Gene3D" id="1.10.287.70">
    <property type="match status" value="1"/>
</dbReference>
<evidence type="ECO:0000256" key="6">
    <source>
        <dbReference type="ARBA" id="ARBA00023170"/>
    </source>
</evidence>
<evidence type="ECO:0000256" key="9">
    <source>
        <dbReference type="SAM" id="SignalP"/>
    </source>
</evidence>
<comment type="subcellular location">
    <subcellularLocation>
        <location evidence="1">Cell membrane</location>
        <topology evidence="1">Multi-pass membrane protein</topology>
    </subcellularLocation>
</comment>
<dbReference type="InterPro" id="IPR052192">
    <property type="entry name" value="Insect_Ionotropic_Sensory_Rcpt"/>
</dbReference>
<dbReference type="PANTHER" id="PTHR42643">
    <property type="entry name" value="IONOTROPIC RECEPTOR 20A-RELATED"/>
    <property type="match status" value="1"/>
</dbReference>
<reference evidence="11" key="1">
    <citation type="journal article" date="2015" name="Proc. Natl. Acad. Sci. U.S.A.">
        <title>Genome sequence of the Asian Tiger mosquito, Aedes albopictus, reveals insights into its biology, genetics, and evolution.</title>
        <authorList>
            <person name="Chen X.G."/>
            <person name="Jiang X."/>
            <person name="Gu J."/>
            <person name="Xu M."/>
            <person name="Wu Y."/>
            <person name="Deng Y."/>
            <person name="Zhang C."/>
            <person name="Bonizzoni M."/>
            <person name="Dermauw W."/>
            <person name="Vontas J."/>
            <person name="Armbruster P."/>
            <person name="Huang X."/>
            <person name="Yang Y."/>
            <person name="Zhang H."/>
            <person name="He W."/>
            <person name="Peng H."/>
            <person name="Liu Y."/>
            <person name="Wu K."/>
            <person name="Chen J."/>
            <person name="Lirakis M."/>
            <person name="Topalis P."/>
            <person name="Van Leeuwen T."/>
            <person name="Hall A.B."/>
            <person name="Jiang X."/>
            <person name="Thorpe C."/>
            <person name="Mueller R.L."/>
            <person name="Sun C."/>
            <person name="Waterhouse R.M."/>
            <person name="Yan G."/>
            <person name="Tu Z.J."/>
            <person name="Fang X."/>
            <person name="James A.A."/>
        </authorList>
    </citation>
    <scope>NUCLEOTIDE SEQUENCE [LARGE SCALE GENOMIC DNA]</scope>
    <source>
        <strain evidence="11">Foshan</strain>
    </source>
</reference>
<name>A0ABM1Y0V9_AEDAL</name>
<dbReference type="PANTHER" id="PTHR42643:SF24">
    <property type="entry name" value="IONOTROPIC RECEPTOR 60A"/>
    <property type="match status" value="1"/>
</dbReference>
<sequence length="697" mass="80045">MHLMCLVAVFLLCKSFSSGIVFVRMKNERGPTAVQAGISCLELLTDSYFYTNESSQIQNLVIFHLDNLSSPSREIELGYMQNHHTGYEEVAYGRSQIFQLKVMSDVFPLDSLRRIQFVDYKLIDFYVIVADEMEKLERAMRYVSAAYAFNPRGKFLILYNNPNNRDHEEQFALEVLNLMFIGHHSVNVLVAFAVDIMTYNIYTGDPYHGTQNDCGKMKPLKVATVVNGTLRNKAVAITAIQMPKVPPEMKSCTFNLCARVASPFVNEECKTGLELEIMRLLQESMKFNVNISCSTMERGELMEDNITWSDLLGKLRADECDIIVGSFYPDFDVHIDFAGTSLYLQDYYTWFVSMAGLESRWKVLLAIFEIPTWKLIGLVLLISSISWYFIGSALPESNAHKQLSTCFLNTWCVLLGVSTNNRPMHNSLRIFFIAFAIYAMNLTTIYTSLLIIFFTSPPRMHQIDSIDEILAANFQIGGRMEYEDWFDNGDEDDLRVSRLYNNSDDFQPSHSNLKAVFLGKRVLLTSRMYVKSSHFRDVVHGLNTDSFANQLEMIVEKGFPLLPKFNRIISNLNDMGIIEKLFSDFLYNVTILEQIVEILNPDDDDDHDLGVDEIVLTTDHLQSAFLFYLLGVVISAVVFIGEVFINIPRVKKVVRKLDDQIDRILVRVKLREPRLKPVKLRKRSDGMARLKRRKMFH</sequence>
<evidence type="ECO:0000256" key="4">
    <source>
        <dbReference type="ARBA" id="ARBA00022989"/>
    </source>
</evidence>
<evidence type="ECO:0000256" key="7">
    <source>
        <dbReference type="ARBA" id="ARBA00023180"/>
    </source>
</evidence>
<dbReference type="SUPFAM" id="SSF53850">
    <property type="entry name" value="Periplasmic binding protein-like II"/>
    <property type="match status" value="1"/>
</dbReference>
<organism evidence="10 11">
    <name type="scientific">Aedes albopictus</name>
    <name type="common">Asian tiger mosquito</name>
    <name type="synonym">Stegomyia albopicta</name>
    <dbReference type="NCBI Taxonomy" id="7160"/>
    <lineage>
        <taxon>Eukaryota</taxon>
        <taxon>Metazoa</taxon>
        <taxon>Ecdysozoa</taxon>
        <taxon>Arthropoda</taxon>
        <taxon>Hexapoda</taxon>
        <taxon>Insecta</taxon>
        <taxon>Pterygota</taxon>
        <taxon>Neoptera</taxon>
        <taxon>Endopterygota</taxon>
        <taxon>Diptera</taxon>
        <taxon>Nematocera</taxon>
        <taxon>Culicoidea</taxon>
        <taxon>Culicidae</taxon>
        <taxon>Culicinae</taxon>
        <taxon>Aedini</taxon>
        <taxon>Aedes</taxon>
        <taxon>Stegomyia</taxon>
    </lineage>
</organism>
<feature type="transmembrane region" description="Helical" evidence="8">
    <location>
        <begin position="625"/>
        <end position="647"/>
    </location>
</feature>
<feature type="transmembrane region" description="Helical" evidence="8">
    <location>
        <begin position="430"/>
        <end position="454"/>
    </location>
</feature>
<protein>
    <recommendedName>
        <fullName evidence="12">Ionotropic glutamate receptor C-terminal domain-containing protein</fullName>
    </recommendedName>
</protein>
<keyword evidence="3 8" id="KW-0812">Transmembrane</keyword>
<evidence type="ECO:0000256" key="1">
    <source>
        <dbReference type="ARBA" id="ARBA00004651"/>
    </source>
</evidence>